<dbReference type="Proteomes" id="UP000053424">
    <property type="component" value="Unassembled WGS sequence"/>
</dbReference>
<dbReference type="EMBL" id="KN831770">
    <property type="protein sequence ID" value="KIM47354.1"/>
    <property type="molecule type" value="Genomic_DNA"/>
</dbReference>
<reference evidence="2" key="2">
    <citation type="submission" date="2015-01" db="EMBL/GenBank/DDBJ databases">
        <title>Evolutionary Origins and Diversification of the Mycorrhizal Mutualists.</title>
        <authorList>
            <consortium name="DOE Joint Genome Institute"/>
            <consortium name="Mycorrhizal Genomics Consortium"/>
            <person name="Kohler A."/>
            <person name="Kuo A."/>
            <person name="Nagy L.G."/>
            <person name="Floudas D."/>
            <person name="Copeland A."/>
            <person name="Barry K.W."/>
            <person name="Cichocki N."/>
            <person name="Veneault-Fourrey C."/>
            <person name="LaButti K."/>
            <person name="Lindquist E.A."/>
            <person name="Lipzen A."/>
            <person name="Lundell T."/>
            <person name="Morin E."/>
            <person name="Murat C."/>
            <person name="Riley R."/>
            <person name="Ohm R."/>
            <person name="Sun H."/>
            <person name="Tunlid A."/>
            <person name="Henrissat B."/>
            <person name="Grigoriev I.V."/>
            <person name="Hibbett D.S."/>
            <person name="Martin F."/>
        </authorList>
    </citation>
    <scope>NUCLEOTIDE SEQUENCE [LARGE SCALE GENOMIC DNA]</scope>
    <source>
        <strain evidence="2">h7</strain>
    </source>
</reference>
<protein>
    <submittedName>
        <fullName evidence="1">Uncharacterized protein</fullName>
    </submittedName>
</protein>
<organism evidence="1 2">
    <name type="scientific">Hebeloma cylindrosporum</name>
    <dbReference type="NCBI Taxonomy" id="76867"/>
    <lineage>
        <taxon>Eukaryota</taxon>
        <taxon>Fungi</taxon>
        <taxon>Dikarya</taxon>
        <taxon>Basidiomycota</taxon>
        <taxon>Agaricomycotina</taxon>
        <taxon>Agaricomycetes</taxon>
        <taxon>Agaricomycetidae</taxon>
        <taxon>Agaricales</taxon>
        <taxon>Agaricineae</taxon>
        <taxon>Hymenogastraceae</taxon>
        <taxon>Hebeloma</taxon>
    </lineage>
</organism>
<proteinExistence type="predicted"/>
<name>A0A0C3CTC7_HEBCY</name>
<dbReference type="AlphaFoldDB" id="A0A0C3CTC7"/>
<accession>A0A0C3CTC7</accession>
<evidence type="ECO:0000313" key="1">
    <source>
        <dbReference type="EMBL" id="KIM47354.1"/>
    </source>
</evidence>
<keyword evidence="2" id="KW-1185">Reference proteome</keyword>
<sequence length="141" mass="15904">MSSMTGALTFNVQALQQYLKVTAETLDETYALCLTVEPLLYRYSTGPCFAPLHTRLPTMSEIRTPYAPLENSLRGARPHIYVNGFCFCFHHGEEFCNPCTLDFRALNNVTIQDDLEDENMARNLSDHRSSIKVYSKGSVAT</sequence>
<reference evidence="1 2" key="1">
    <citation type="submission" date="2014-04" db="EMBL/GenBank/DDBJ databases">
        <authorList>
            <consortium name="DOE Joint Genome Institute"/>
            <person name="Kuo A."/>
            <person name="Gay G."/>
            <person name="Dore J."/>
            <person name="Kohler A."/>
            <person name="Nagy L.G."/>
            <person name="Floudas D."/>
            <person name="Copeland A."/>
            <person name="Barry K.W."/>
            <person name="Cichocki N."/>
            <person name="Veneault-Fourrey C."/>
            <person name="LaButti K."/>
            <person name="Lindquist E.A."/>
            <person name="Lipzen A."/>
            <person name="Lundell T."/>
            <person name="Morin E."/>
            <person name="Murat C."/>
            <person name="Sun H."/>
            <person name="Tunlid A."/>
            <person name="Henrissat B."/>
            <person name="Grigoriev I.V."/>
            <person name="Hibbett D.S."/>
            <person name="Martin F."/>
            <person name="Nordberg H.P."/>
            <person name="Cantor M.N."/>
            <person name="Hua S.X."/>
        </authorList>
    </citation>
    <scope>NUCLEOTIDE SEQUENCE [LARGE SCALE GENOMIC DNA]</scope>
    <source>
        <strain evidence="2">h7</strain>
    </source>
</reference>
<dbReference type="HOGENOM" id="CLU_1825517_0_0_1"/>
<gene>
    <name evidence="1" type="ORF">M413DRAFT_423142</name>
</gene>
<evidence type="ECO:0000313" key="2">
    <source>
        <dbReference type="Proteomes" id="UP000053424"/>
    </source>
</evidence>